<dbReference type="EMBL" id="CP014501">
    <property type="protein sequence ID" value="ANB12292.1"/>
    <property type="molecule type" value="Genomic_DNA"/>
</dbReference>
<proteinExistence type="predicted"/>
<dbReference type="GeneID" id="30037585"/>
<dbReference type="InterPro" id="IPR029052">
    <property type="entry name" value="Metallo-depent_PP-like"/>
</dbReference>
<reference evidence="4 5" key="1">
    <citation type="submission" date="2016-02" db="EMBL/GenBank/DDBJ databases">
        <title>Complete genome sequence and transcriptome regulation of the pentose utilising yeast Sugiyamaella lignohabitans.</title>
        <authorList>
            <person name="Bellasio M."/>
            <person name="Peymann A."/>
            <person name="Valli M."/>
            <person name="Sipitzky M."/>
            <person name="Graf A."/>
            <person name="Sauer M."/>
            <person name="Marx H."/>
            <person name="Mattanovich D."/>
        </authorList>
    </citation>
    <scope>NUCLEOTIDE SEQUENCE [LARGE SCALE GENOMIC DNA]</scope>
    <source>
        <strain evidence="4 5">CBS 10342</strain>
    </source>
</reference>
<dbReference type="InterPro" id="IPR004843">
    <property type="entry name" value="Calcineurin-like_PHP"/>
</dbReference>
<keyword evidence="2" id="KW-0812">Transmembrane</keyword>
<feature type="transmembrane region" description="Helical" evidence="2">
    <location>
        <begin position="88"/>
        <end position="109"/>
    </location>
</feature>
<dbReference type="SUPFAM" id="SSF56300">
    <property type="entry name" value="Metallo-dependent phosphatases"/>
    <property type="match status" value="1"/>
</dbReference>
<evidence type="ECO:0000313" key="4">
    <source>
        <dbReference type="EMBL" id="ANB12292.1"/>
    </source>
</evidence>
<dbReference type="GO" id="GO:0000298">
    <property type="term" value="F:endopolyphosphatase activity"/>
    <property type="evidence" value="ECO:0007669"/>
    <property type="project" value="TreeGrafter"/>
</dbReference>
<dbReference type="PANTHER" id="PTHR42850">
    <property type="entry name" value="METALLOPHOSPHOESTERASE"/>
    <property type="match status" value="1"/>
</dbReference>
<protein>
    <submittedName>
        <fullName evidence="4">Putative serine/threonine-protein phosphatase</fullName>
    </submittedName>
</protein>
<gene>
    <name evidence="4" type="ORF">AWJ20_541</name>
</gene>
<dbReference type="KEGG" id="slb:AWJ20_541"/>
<name>A0A167CZH8_9ASCO</name>
<feature type="domain" description="Calcineurin-like phosphoesterase" evidence="3">
    <location>
        <begin position="143"/>
        <end position="226"/>
    </location>
</feature>
<sequence length="408" mass="45587">MWSEKCSNPAKSDSNTNSQPTSNLTAQSDSSISAPYYYSDNGFNYNTYSKDLEAGYTMSGNNNNGDTQPLLGTAGSAGFGKPPKRSRLWSVFIFSGLAVLFTAVVYIFAFTIPNIQRFKPVPNLVRVNSLDEEHLPSYEDGSKLLLVGDVHGSYSELKQLLRKAKFRKNRDHLVMLGDFITKGDRSIDVIELAMDLGASCVRGNHENEILEMYAEYHHLPRPRVASSTSGNGTSSDQTLPYEVAEMPQMRTNRLDESDDDDLVRLLKPKHIEYLGSCPLILQLGDGFDRGFGAIAVHAGVMWNLDNLEEQDPTTVMTVRSVLPPDYVTASEESDGEPWYNLWNEKQRGIPRKDRIVVYYGHNARDGLNLQEYTKGLDSGCIKGRELSGLLISESKRGKYKEKLIQVDC</sequence>
<evidence type="ECO:0000259" key="3">
    <source>
        <dbReference type="Pfam" id="PF00149"/>
    </source>
</evidence>
<evidence type="ECO:0000256" key="1">
    <source>
        <dbReference type="SAM" id="MobiDB-lite"/>
    </source>
</evidence>
<dbReference type="GO" id="GO:0016791">
    <property type="term" value="F:phosphatase activity"/>
    <property type="evidence" value="ECO:0007669"/>
    <property type="project" value="TreeGrafter"/>
</dbReference>
<dbReference type="OrthoDB" id="10267127at2759"/>
<accession>A0A167CZH8</accession>
<keyword evidence="2" id="KW-0472">Membrane</keyword>
<feature type="region of interest" description="Disordered" evidence="1">
    <location>
        <begin position="1"/>
        <end position="28"/>
    </location>
</feature>
<evidence type="ECO:0000256" key="2">
    <source>
        <dbReference type="SAM" id="Phobius"/>
    </source>
</evidence>
<dbReference type="RefSeq" id="XP_018734769.1">
    <property type="nucleotide sequence ID" value="XM_018882486.1"/>
</dbReference>
<evidence type="ECO:0000313" key="5">
    <source>
        <dbReference type="Proteomes" id="UP000189580"/>
    </source>
</evidence>
<dbReference type="Gene3D" id="3.60.21.10">
    <property type="match status" value="1"/>
</dbReference>
<organism evidence="4 5">
    <name type="scientific">Sugiyamaella lignohabitans</name>
    <dbReference type="NCBI Taxonomy" id="796027"/>
    <lineage>
        <taxon>Eukaryota</taxon>
        <taxon>Fungi</taxon>
        <taxon>Dikarya</taxon>
        <taxon>Ascomycota</taxon>
        <taxon>Saccharomycotina</taxon>
        <taxon>Dipodascomycetes</taxon>
        <taxon>Dipodascales</taxon>
        <taxon>Trichomonascaceae</taxon>
        <taxon>Sugiyamaella</taxon>
    </lineage>
</organism>
<dbReference type="Proteomes" id="UP000189580">
    <property type="component" value="Chromosome a"/>
</dbReference>
<dbReference type="AlphaFoldDB" id="A0A167CZH8"/>
<keyword evidence="5" id="KW-1185">Reference proteome</keyword>
<dbReference type="GO" id="GO:0006798">
    <property type="term" value="P:polyphosphate catabolic process"/>
    <property type="evidence" value="ECO:0007669"/>
    <property type="project" value="TreeGrafter"/>
</dbReference>
<dbReference type="Pfam" id="PF00149">
    <property type="entry name" value="Metallophos"/>
    <property type="match status" value="1"/>
</dbReference>
<dbReference type="PANTHER" id="PTHR42850:SF4">
    <property type="entry name" value="ZINC-DEPENDENT ENDOPOLYPHOSPHATASE"/>
    <property type="match status" value="1"/>
</dbReference>
<dbReference type="InterPro" id="IPR050126">
    <property type="entry name" value="Ap4A_hydrolase"/>
</dbReference>
<keyword evidence="2" id="KW-1133">Transmembrane helix</keyword>
<dbReference type="GO" id="GO:0005737">
    <property type="term" value="C:cytoplasm"/>
    <property type="evidence" value="ECO:0007669"/>
    <property type="project" value="TreeGrafter"/>
</dbReference>